<dbReference type="RefSeq" id="WP_099390847.1">
    <property type="nucleotide sequence ID" value="NZ_PEBM01000063.1"/>
</dbReference>
<comment type="caution">
    <text evidence="1">The sequence shown here is derived from an EMBL/GenBank/DDBJ whole genome shotgun (WGS) entry which is preliminary data.</text>
</comment>
<dbReference type="AlphaFoldDB" id="A0A2G3NPZ2"/>
<evidence type="ECO:0008006" key="2">
    <source>
        <dbReference type="Google" id="ProtNLM"/>
    </source>
</evidence>
<organism evidence="1">
    <name type="scientific">Streptococcus macedonicus</name>
    <name type="common">Streptococcus gallolyticus macedonicus</name>
    <dbReference type="NCBI Taxonomy" id="59310"/>
    <lineage>
        <taxon>Bacteria</taxon>
        <taxon>Bacillati</taxon>
        <taxon>Bacillota</taxon>
        <taxon>Bacilli</taxon>
        <taxon>Lactobacillales</taxon>
        <taxon>Streptococcaceae</taxon>
        <taxon>Streptococcus</taxon>
    </lineage>
</organism>
<dbReference type="InterPro" id="IPR009796">
    <property type="entry name" value="DUF1366"/>
</dbReference>
<dbReference type="Proteomes" id="UP000222913">
    <property type="component" value="Unassembled WGS sequence"/>
</dbReference>
<proteinExistence type="predicted"/>
<reference evidence="1" key="1">
    <citation type="submission" date="2017-10" db="EMBL/GenBank/DDBJ databases">
        <title>Whole-genome sequence of three Streptococcus macedonicus strains isolated from Italian cheeses of the Veneto region.</title>
        <authorList>
            <person name="Treu L."/>
            <person name="De Diego-Diaz B."/>
            <person name="Papadimitriou K."/>
            <person name="Tsakalidou E."/>
            <person name="Corich V."/>
            <person name="Giacomini A."/>
        </authorList>
    </citation>
    <scope>NUCLEOTIDE SEQUENCE [LARGE SCALE GENOMIC DNA]</scope>
    <source>
        <strain evidence="1">27MV</strain>
    </source>
</reference>
<dbReference type="Pfam" id="PF07104">
    <property type="entry name" value="DUF1366"/>
    <property type="match status" value="1"/>
</dbReference>
<name>A0A2G3NPZ2_STRMC</name>
<dbReference type="EMBL" id="PEBM01000063">
    <property type="protein sequence ID" value="PHV55593.1"/>
    <property type="molecule type" value="Genomic_DNA"/>
</dbReference>
<sequence>MKLKFNSKSQEFEQDGTVKGTKVTLTNDDGAFYPVMLPADKIELSNAELEKLALEVVYQENFPQRAENEKFNEIGEKIAKYDEMIEKMQKAIDDSEKMTKLATATLNGLINQMYVDKETADETADETVKEN</sequence>
<accession>A0A2G3NPZ2</accession>
<protein>
    <recommendedName>
        <fullName evidence="2">DUF1366 domain-containing protein</fullName>
    </recommendedName>
</protein>
<gene>
    <name evidence="1" type="ORF">CS010_10315</name>
</gene>
<evidence type="ECO:0000313" key="1">
    <source>
        <dbReference type="EMBL" id="PHV55593.1"/>
    </source>
</evidence>